<dbReference type="OrthoDB" id="5976086at2759"/>
<proteinExistence type="predicted"/>
<dbReference type="AlphaFoldDB" id="A0A7D9I264"/>
<name>A0A7D9I264_PARCT</name>
<organism evidence="2 3">
    <name type="scientific">Paramuricea clavata</name>
    <name type="common">Red gorgonian</name>
    <name type="synonym">Violescent sea-whip</name>
    <dbReference type="NCBI Taxonomy" id="317549"/>
    <lineage>
        <taxon>Eukaryota</taxon>
        <taxon>Metazoa</taxon>
        <taxon>Cnidaria</taxon>
        <taxon>Anthozoa</taxon>
        <taxon>Octocorallia</taxon>
        <taxon>Malacalcyonacea</taxon>
        <taxon>Plexauridae</taxon>
        <taxon>Paramuricea</taxon>
    </lineage>
</organism>
<dbReference type="EMBL" id="CACRXK020003094">
    <property type="protein sequence ID" value="CAB3997423.1"/>
    <property type="molecule type" value="Genomic_DNA"/>
</dbReference>
<dbReference type="Proteomes" id="UP001152795">
    <property type="component" value="Unassembled WGS sequence"/>
</dbReference>
<gene>
    <name evidence="2" type="ORF">PACLA_8A009321</name>
</gene>
<keyword evidence="3" id="KW-1185">Reference proteome</keyword>
<feature type="compositionally biased region" description="Basic and acidic residues" evidence="1">
    <location>
        <begin position="8"/>
        <end position="20"/>
    </location>
</feature>
<accession>A0A7D9I264</accession>
<comment type="caution">
    <text evidence="2">The sequence shown here is derived from an EMBL/GenBank/DDBJ whole genome shotgun (WGS) entry which is preliminary data.</text>
</comment>
<evidence type="ECO:0000256" key="1">
    <source>
        <dbReference type="SAM" id="MobiDB-lite"/>
    </source>
</evidence>
<protein>
    <submittedName>
        <fullName evidence="2">Uncharacterized protein</fullName>
    </submittedName>
</protein>
<sequence length="231" mass="26301">MGQSITKLRKEVTSPQEGQKREFEERLQILEKMIEQRLEIEKIAILNGEKNDQEIDTGTIVSLHKMVFIKTEKKESDDLKKVIHQLFSGDFIGGLESIVGLGAESVLGNDSVGEYDSTDMFIVWSDNALLRCDTYYYRWNFVSKSVINEIEGVTGCLLMKRVIDITKTDPQVLTWAITRMADRFNNVTEEKSADSKDGAKHKDTINEALKVLENVVDIQRRIKAVEAGEKR</sequence>
<reference evidence="2" key="1">
    <citation type="submission" date="2020-04" db="EMBL/GenBank/DDBJ databases">
        <authorList>
            <person name="Alioto T."/>
            <person name="Alioto T."/>
            <person name="Gomez Garrido J."/>
        </authorList>
    </citation>
    <scope>NUCLEOTIDE SEQUENCE</scope>
    <source>
        <strain evidence="2">A484AB</strain>
    </source>
</reference>
<evidence type="ECO:0000313" key="2">
    <source>
        <dbReference type="EMBL" id="CAB3997423.1"/>
    </source>
</evidence>
<feature type="region of interest" description="Disordered" evidence="1">
    <location>
        <begin position="1"/>
        <end position="20"/>
    </location>
</feature>
<evidence type="ECO:0000313" key="3">
    <source>
        <dbReference type="Proteomes" id="UP001152795"/>
    </source>
</evidence>